<feature type="compositionally biased region" description="Low complexity" evidence="1">
    <location>
        <begin position="478"/>
        <end position="490"/>
    </location>
</feature>
<reference evidence="2 3" key="1">
    <citation type="submission" date="2020-02" db="EMBL/GenBank/DDBJ databases">
        <authorList>
            <person name="Babadi Z.K."/>
            <person name="Risdian C."/>
            <person name="Ebrahimipour G.H."/>
            <person name="Wink J."/>
        </authorList>
    </citation>
    <scope>NUCLEOTIDE SEQUENCE [LARGE SCALE GENOMIC DNA]</scope>
    <source>
        <strain evidence="2 3">ZKHCc1 1396</strain>
    </source>
</reference>
<gene>
    <name evidence="2" type="ORF">G4177_26485</name>
</gene>
<name>A0ABR9PV19_9BACT</name>
<accession>A0ABR9PV19</accession>
<dbReference type="EMBL" id="JAAIYO010000009">
    <property type="protein sequence ID" value="MBE4751724.1"/>
    <property type="molecule type" value="Genomic_DNA"/>
</dbReference>
<proteinExistence type="predicted"/>
<organism evidence="2 3">
    <name type="scientific">Corallococcus soli</name>
    <dbReference type="NCBI Taxonomy" id="2710757"/>
    <lineage>
        <taxon>Bacteria</taxon>
        <taxon>Pseudomonadati</taxon>
        <taxon>Myxococcota</taxon>
        <taxon>Myxococcia</taxon>
        <taxon>Myxococcales</taxon>
        <taxon>Cystobacterineae</taxon>
        <taxon>Myxococcaceae</taxon>
        <taxon>Corallococcus</taxon>
    </lineage>
</organism>
<protein>
    <submittedName>
        <fullName evidence="2">Uncharacterized protein</fullName>
    </submittedName>
</protein>
<evidence type="ECO:0000256" key="1">
    <source>
        <dbReference type="SAM" id="MobiDB-lite"/>
    </source>
</evidence>
<keyword evidence="3" id="KW-1185">Reference proteome</keyword>
<comment type="caution">
    <text evidence="2">The sequence shown here is derived from an EMBL/GenBank/DDBJ whole genome shotgun (WGS) entry which is preliminary data.</text>
</comment>
<dbReference type="Proteomes" id="UP001516472">
    <property type="component" value="Unassembled WGS sequence"/>
</dbReference>
<feature type="region of interest" description="Disordered" evidence="1">
    <location>
        <begin position="470"/>
        <end position="504"/>
    </location>
</feature>
<evidence type="ECO:0000313" key="2">
    <source>
        <dbReference type="EMBL" id="MBE4751724.1"/>
    </source>
</evidence>
<sequence>MTPLPLVVRFERRSFVQENGDVDDYATLVLENNSQEDIVIPDSCWLTFPLTDCRSQAYVVWDSATNDTIWEWNAGLDEHGVYIISAKLAGYVPANSERAVGLHAVRRELAVVSHSLASFTDPIGHTTMGPISSQRVTAQATAIFPSNDSRRALSADGAIACTSRTATWELAPTEYGLERLHASSRTSYLPAAPRHLDDAIAEVHWVLALDGIGKSAIRAGKLHQCLLPVVRQAPDVLGHTLSRLSGLGAMEPPARRRFLNELLSMLHEVRARLMCGVGAFSVADDIVEIAEGLSREVSACLSRNHAGTPPPIEFWDSLLSLIRFAKIHRQAEFSELDHTAKEKVLHDALERFLRGQTDAVFREPEMGNGRIDLLLGHTPVELKVDDLGESPREAIERHKQQAAEYASRKNVSVAVLVVLDTYRHQKGSSHQPHLRDQMRVLEVCSRAGIVGASLTAVVAIALSACVPSPHSLKKTTRKASANKSKSSAAPSRRRLGTPSKGNRS</sequence>
<evidence type="ECO:0000313" key="3">
    <source>
        <dbReference type="Proteomes" id="UP001516472"/>
    </source>
</evidence>
<dbReference type="RefSeq" id="WP_193428924.1">
    <property type="nucleotide sequence ID" value="NZ_CBCSIP010000166.1"/>
</dbReference>